<comment type="caution">
    <text evidence="1">The sequence shown here is derived from an EMBL/GenBank/DDBJ whole genome shotgun (WGS) entry which is preliminary data.</text>
</comment>
<dbReference type="EMBL" id="JBHRYD010000015">
    <property type="protein sequence ID" value="MFC3706076.1"/>
    <property type="molecule type" value="Genomic_DNA"/>
</dbReference>
<accession>A0ABV7X3E1</accession>
<organism evidence="1 2">
    <name type="scientific">Devosia honganensis</name>
    <dbReference type="NCBI Taxonomy" id="1610527"/>
    <lineage>
        <taxon>Bacteria</taxon>
        <taxon>Pseudomonadati</taxon>
        <taxon>Pseudomonadota</taxon>
        <taxon>Alphaproteobacteria</taxon>
        <taxon>Hyphomicrobiales</taxon>
        <taxon>Devosiaceae</taxon>
        <taxon>Devosia</taxon>
    </lineage>
</organism>
<dbReference type="RefSeq" id="WP_380098125.1">
    <property type="nucleotide sequence ID" value="NZ_JBHRYD010000015.1"/>
</dbReference>
<name>A0ABV7X3E1_9HYPH</name>
<sequence length="90" mass="9732">MSDRNALVELAGFIGRSPLASPDMKIRNRALGGMAERLLPRQKRSVGDLLGVVMTLSARTRRMAQDPVSVEIDVFAPGGKRALRLMLGGD</sequence>
<reference evidence="2" key="1">
    <citation type="journal article" date="2019" name="Int. J. Syst. Evol. Microbiol.">
        <title>The Global Catalogue of Microorganisms (GCM) 10K type strain sequencing project: providing services to taxonomists for standard genome sequencing and annotation.</title>
        <authorList>
            <consortium name="The Broad Institute Genomics Platform"/>
            <consortium name="The Broad Institute Genome Sequencing Center for Infectious Disease"/>
            <person name="Wu L."/>
            <person name="Ma J."/>
        </authorList>
    </citation>
    <scope>NUCLEOTIDE SEQUENCE [LARGE SCALE GENOMIC DNA]</scope>
    <source>
        <strain evidence="2">KCTC 42281</strain>
    </source>
</reference>
<proteinExistence type="predicted"/>
<evidence type="ECO:0000313" key="1">
    <source>
        <dbReference type="EMBL" id="MFC3706076.1"/>
    </source>
</evidence>
<dbReference type="Proteomes" id="UP001595613">
    <property type="component" value="Unassembled WGS sequence"/>
</dbReference>
<evidence type="ECO:0000313" key="2">
    <source>
        <dbReference type="Proteomes" id="UP001595613"/>
    </source>
</evidence>
<gene>
    <name evidence="1" type="ORF">ACFOOL_15085</name>
</gene>
<keyword evidence="2" id="KW-1185">Reference proteome</keyword>
<protein>
    <submittedName>
        <fullName evidence="1">Uncharacterized protein</fullName>
    </submittedName>
</protein>